<evidence type="ECO:0000256" key="4">
    <source>
        <dbReference type="ARBA" id="ARBA00008276"/>
    </source>
</evidence>
<dbReference type="EC" id="6.3.2.17" evidence="7"/>
<keyword evidence="21" id="KW-1185">Reference proteome</keyword>
<dbReference type="Gene3D" id="3.90.190.20">
    <property type="entry name" value="Mur ligase, C-terminal domain"/>
    <property type="match status" value="1"/>
</dbReference>
<evidence type="ECO:0000256" key="6">
    <source>
        <dbReference type="ARBA" id="ARBA00013023"/>
    </source>
</evidence>
<dbReference type="PROSITE" id="PS01011">
    <property type="entry name" value="FOLYLPOLYGLU_SYNT_1"/>
    <property type="match status" value="1"/>
</dbReference>
<keyword evidence="10" id="KW-0479">Metal-binding</keyword>
<protein>
    <recommendedName>
        <fullName evidence="8">Dihydrofolate synthase/folylpolyglutamate synthase</fullName>
        <ecNumber evidence="6">6.3.2.12</ecNumber>
        <ecNumber evidence="7">6.3.2.17</ecNumber>
    </recommendedName>
    <alternativeName>
        <fullName evidence="15">Tetrahydrofolylpolyglutamate synthase</fullName>
    </alternativeName>
</protein>
<evidence type="ECO:0000256" key="17">
    <source>
        <dbReference type="ARBA" id="ARBA00049161"/>
    </source>
</evidence>
<reference evidence="20" key="1">
    <citation type="submission" date="2019-05" db="EMBL/GenBank/DDBJ databases">
        <title>Whole genome sequencing of Pseudanabaena catenata USMAC16.</title>
        <authorList>
            <person name="Khan Z."/>
            <person name="Omar W.M."/>
            <person name="Convey P."/>
            <person name="Merican F."/>
            <person name="Najimudin N."/>
        </authorList>
    </citation>
    <scope>NUCLEOTIDE SEQUENCE</scope>
    <source>
        <strain evidence="20">USMAC16</strain>
    </source>
</reference>
<dbReference type="EMBL" id="VBTY01000055">
    <property type="protein sequence ID" value="MDG3494611.1"/>
    <property type="molecule type" value="Genomic_DNA"/>
</dbReference>
<proteinExistence type="inferred from homology"/>
<dbReference type="RefSeq" id="WP_009626694.1">
    <property type="nucleotide sequence ID" value="NZ_VBTY01000055.1"/>
</dbReference>
<dbReference type="FunFam" id="3.40.1190.10:FF:000004">
    <property type="entry name" value="Dihydrofolate synthase/folylpolyglutamate synthase"/>
    <property type="match status" value="1"/>
</dbReference>
<dbReference type="PANTHER" id="PTHR11136:SF0">
    <property type="entry name" value="DIHYDROFOLATE SYNTHETASE-RELATED"/>
    <property type="match status" value="1"/>
</dbReference>
<feature type="domain" description="Mur ligase central" evidence="19">
    <location>
        <begin position="48"/>
        <end position="258"/>
    </location>
</feature>
<evidence type="ECO:0000256" key="2">
    <source>
        <dbReference type="ARBA" id="ARBA00004799"/>
    </source>
</evidence>
<dbReference type="Pfam" id="PF08245">
    <property type="entry name" value="Mur_ligase_M"/>
    <property type="match status" value="1"/>
</dbReference>
<comment type="catalytic activity">
    <reaction evidence="16">
        <text>(6S)-5,6,7,8-tetrahydrofolyl-(gamma-L-Glu)(n) + L-glutamate + ATP = (6S)-5,6,7,8-tetrahydrofolyl-(gamma-L-Glu)(n+1) + ADP + phosphate + H(+)</text>
        <dbReference type="Rhea" id="RHEA:10580"/>
        <dbReference type="Rhea" id="RHEA-COMP:14738"/>
        <dbReference type="Rhea" id="RHEA-COMP:14740"/>
        <dbReference type="ChEBI" id="CHEBI:15378"/>
        <dbReference type="ChEBI" id="CHEBI:29985"/>
        <dbReference type="ChEBI" id="CHEBI:30616"/>
        <dbReference type="ChEBI" id="CHEBI:43474"/>
        <dbReference type="ChEBI" id="CHEBI:141005"/>
        <dbReference type="ChEBI" id="CHEBI:456216"/>
        <dbReference type="EC" id="6.3.2.17"/>
    </reaction>
</comment>
<evidence type="ECO:0000256" key="9">
    <source>
        <dbReference type="ARBA" id="ARBA00022598"/>
    </source>
</evidence>
<keyword evidence="11 18" id="KW-0547">Nucleotide-binding</keyword>
<dbReference type="Gene3D" id="3.40.1190.10">
    <property type="entry name" value="Mur-like, catalytic domain"/>
    <property type="match status" value="1"/>
</dbReference>
<dbReference type="PANTHER" id="PTHR11136">
    <property type="entry name" value="FOLYLPOLYGLUTAMATE SYNTHASE-RELATED"/>
    <property type="match status" value="1"/>
</dbReference>
<dbReference type="GO" id="GO:0046872">
    <property type="term" value="F:metal ion binding"/>
    <property type="evidence" value="ECO:0007669"/>
    <property type="project" value="UniProtKB-KW"/>
</dbReference>
<evidence type="ECO:0000259" key="19">
    <source>
        <dbReference type="Pfam" id="PF08245"/>
    </source>
</evidence>
<dbReference type="Proteomes" id="UP001152872">
    <property type="component" value="Unassembled WGS sequence"/>
</dbReference>
<dbReference type="GO" id="GO:0005737">
    <property type="term" value="C:cytoplasm"/>
    <property type="evidence" value="ECO:0007669"/>
    <property type="project" value="TreeGrafter"/>
</dbReference>
<dbReference type="PIRSF" id="PIRSF001563">
    <property type="entry name" value="Folylpolyglu_synth"/>
    <property type="match status" value="1"/>
</dbReference>
<dbReference type="InterPro" id="IPR001645">
    <property type="entry name" value="Folylpolyglutamate_synth"/>
</dbReference>
<evidence type="ECO:0000256" key="7">
    <source>
        <dbReference type="ARBA" id="ARBA00013025"/>
    </source>
</evidence>
<dbReference type="GO" id="GO:0046656">
    <property type="term" value="P:folic acid biosynthetic process"/>
    <property type="evidence" value="ECO:0007669"/>
    <property type="project" value="UniProtKB-KW"/>
</dbReference>
<organism evidence="20 21">
    <name type="scientific">Pseudanabaena catenata USMAC16</name>
    <dbReference type="NCBI Taxonomy" id="1855837"/>
    <lineage>
        <taxon>Bacteria</taxon>
        <taxon>Bacillati</taxon>
        <taxon>Cyanobacteriota</taxon>
        <taxon>Cyanophyceae</taxon>
        <taxon>Pseudanabaenales</taxon>
        <taxon>Pseudanabaenaceae</taxon>
        <taxon>Pseudanabaena</taxon>
    </lineage>
</organism>
<evidence type="ECO:0000256" key="11">
    <source>
        <dbReference type="ARBA" id="ARBA00022741"/>
    </source>
</evidence>
<dbReference type="GO" id="GO:0008841">
    <property type="term" value="F:dihydrofolate synthase activity"/>
    <property type="evidence" value="ECO:0007669"/>
    <property type="project" value="UniProtKB-EC"/>
</dbReference>
<evidence type="ECO:0000256" key="1">
    <source>
        <dbReference type="ARBA" id="ARBA00001946"/>
    </source>
</evidence>
<evidence type="ECO:0000256" key="13">
    <source>
        <dbReference type="ARBA" id="ARBA00022842"/>
    </source>
</evidence>
<evidence type="ECO:0000313" key="20">
    <source>
        <dbReference type="EMBL" id="MDG3494611.1"/>
    </source>
</evidence>
<evidence type="ECO:0000256" key="15">
    <source>
        <dbReference type="ARBA" id="ARBA00030592"/>
    </source>
</evidence>
<keyword evidence="12 18" id="KW-0067">ATP-binding</keyword>
<dbReference type="InterPro" id="IPR036615">
    <property type="entry name" value="Mur_ligase_C_dom_sf"/>
</dbReference>
<comment type="cofactor">
    <cofactor evidence="1">
        <name>Mg(2+)</name>
        <dbReference type="ChEBI" id="CHEBI:18420"/>
    </cofactor>
</comment>
<evidence type="ECO:0000256" key="14">
    <source>
        <dbReference type="ARBA" id="ARBA00022909"/>
    </source>
</evidence>
<name>A0A9X4RHK9_9CYAN</name>
<evidence type="ECO:0000256" key="16">
    <source>
        <dbReference type="ARBA" id="ARBA00047493"/>
    </source>
</evidence>
<dbReference type="InterPro" id="IPR018109">
    <property type="entry name" value="Folylpolyglutamate_synth_CS"/>
</dbReference>
<evidence type="ECO:0000256" key="5">
    <source>
        <dbReference type="ARBA" id="ARBA00011245"/>
    </source>
</evidence>
<dbReference type="AlphaFoldDB" id="A0A9X4RHK9"/>
<dbReference type="InterPro" id="IPR036565">
    <property type="entry name" value="Mur-like_cat_sf"/>
</dbReference>
<dbReference type="GO" id="GO:0005524">
    <property type="term" value="F:ATP binding"/>
    <property type="evidence" value="ECO:0007669"/>
    <property type="project" value="UniProtKB-KW"/>
</dbReference>
<dbReference type="InterPro" id="IPR013221">
    <property type="entry name" value="Mur_ligase_cen"/>
</dbReference>
<sequence length="441" mass="48486">MSPKLIDLSPEEYLASFDKFGIHLGLERIQQLLDSLGNPQNQIPVIHVAGTNGKGSVCAFLLSILQAAGYRVGRYTSPHLIDWRERITINGEWISNHDLFAALNQVEAAIAPNLPPTQFEVITAAMWWYFAEQKVDIAILETGLGGRLDATNVCDRPLVCAITSIGMDHCQQLGDTLAAIASEKAGIIKPQCPVVIAENDPEAIAALQKKVTECHAPVVWVEAAKRTATGAIYQNFAYPLPLQGNHQLINSAVAIAAVRVLQNQGWQISDEAIRGGMANTQWAGRLQWMEFNFHGKPRKILIDGAHNVAAAQYLRQFVDEAFPQQRKRWIIGILNTKDRLGILKELLQADDLLFPVPVPSPATTPPQDLADLATSIFKGFPKSNPLHSPKFYPSLELGLEAAFEDGGQDRDNEPIILCGSLYLVGEFLSRIVSKSYSLKLN</sequence>
<comment type="pathway">
    <text evidence="2">Cofactor biosynthesis; tetrahydrofolate biosynthesis; 7,8-dihydrofolate from 2-amino-4-hydroxy-6-hydroxymethyl-7,8-dihydropteridine diphosphate and 4-aminobenzoate: step 2/2.</text>
</comment>
<evidence type="ECO:0000256" key="3">
    <source>
        <dbReference type="ARBA" id="ARBA00005150"/>
    </source>
</evidence>
<dbReference type="EC" id="6.3.2.12" evidence="6"/>
<keyword evidence="13" id="KW-0460">Magnesium</keyword>
<gene>
    <name evidence="20" type="ORF">FEV09_08560</name>
</gene>
<comment type="catalytic activity">
    <reaction evidence="17">
        <text>7,8-dihydropteroate + L-glutamate + ATP = 7,8-dihydrofolate + ADP + phosphate + H(+)</text>
        <dbReference type="Rhea" id="RHEA:23584"/>
        <dbReference type="ChEBI" id="CHEBI:15378"/>
        <dbReference type="ChEBI" id="CHEBI:17839"/>
        <dbReference type="ChEBI" id="CHEBI:29985"/>
        <dbReference type="ChEBI" id="CHEBI:30616"/>
        <dbReference type="ChEBI" id="CHEBI:43474"/>
        <dbReference type="ChEBI" id="CHEBI:57451"/>
        <dbReference type="ChEBI" id="CHEBI:456216"/>
        <dbReference type="EC" id="6.3.2.12"/>
    </reaction>
</comment>
<comment type="similarity">
    <text evidence="4 18">Belongs to the folylpolyglutamate synthase family.</text>
</comment>
<keyword evidence="14" id="KW-0289">Folate biosynthesis</keyword>
<evidence type="ECO:0000256" key="18">
    <source>
        <dbReference type="PIRNR" id="PIRNR001563"/>
    </source>
</evidence>
<dbReference type="SUPFAM" id="SSF53244">
    <property type="entry name" value="MurD-like peptide ligases, peptide-binding domain"/>
    <property type="match status" value="1"/>
</dbReference>
<evidence type="ECO:0000256" key="10">
    <source>
        <dbReference type="ARBA" id="ARBA00022723"/>
    </source>
</evidence>
<accession>A0A9X4RHK9</accession>
<dbReference type="NCBIfam" id="TIGR01499">
    <property type="entry name" value="folC"/>
    <property type="match status" value="1"/>
</dbReference>
<dbReference type="GO" id="GO:0004326">
    <property type="term" value="F:tetrahydrofolylpolyglutamate synthase activity"/>
    <property type="evidence" value="ECO:0007669"/>
    <property type="project" value="UniProtKB-EC"/>
</dbReference>
<keyword evidence="9 18" id="KW-0436">Ligase</keyword>
<evidence type="ECO:0000256" key="12">
    <source>
        <dbReference type="ARBA" id="ARBA00022840"/>
    </source>
</evidence>
<evidence type="ECO:0000256" key="8">
    <source>
        <dbReference type="ARBA" id="ARBA00019357"/>
    </source>
</evidence>
<dbReference type="SUPFAM" id="SSF53623">
    <property type="entry name" value="MurD-like peptide ligases, catalytic domain"/>
    <property type="match status" value="1"/>
</dbReference>
<comment type="caution">
    <text evidence="20">The sequence shown here is derived from an EMBL/GenBank/DDBJ whole genome shotgun (WGS) entry which is preliminary data.</text>
</comment>
<comment type="pathway">
    <text evidence="3">Cofactor biosynthesis; tetrahydrofolylpolyglutamate biosynthesis.</text>
</comment>
<comment type="subunit">
    <text evidence="5">Monomer.</text>
</comment>
<evidence type="ECO:0000313" key="21">
    <source>
        <dbReference type="Proteomes" id="UP001152872"/>
    </source>
</evidence>